<protein>
    <submittedName>
        <fullName evidence="1">Uncharacterized protein</fullName>
    </submittedName>
</protein>
<accession>A0A9W4U8N2</accession>
<reference evidence="1" key="1">
    <citation type="submission" date="2023-01" db="EMBL/GenBank/DDBJ databases">
        <authorList>
            <person name="Van Ghelder C."/>
            <person name="Rancurel C."/>
        </authorList>
    </citation>
    <scope>NUCLEOTIDE SEQUENCE</scope>
    <source>
        <strain evidence="1">CNCM I-4278</strain>
    </source>
</reference>
<sequence>MSIMPTYNPSPQNPLATSLWHLISWRGGHIYGSSPRLIAACSLTLMPPRVLLPQREGMYMGLTSYADCIKSNPKTKNQPRLASGLLDAK</sequence>
<gene>
    <name evidence="1" type="ORF">PDIGIT_LOCUS3885</name>
</gene>
<evidence type="ECO:0000313" key="2">
    <source>
        <dbReference type="Proteomes" id="UP001152607"/>
    </source>
</evidence>
<dbReference type="Proteomes" id="UP001152607">
    <property type="component" value="Unassembled WGS sequence"/>
</dbReference>
<dbReference type="AlphaFoldDB" id="A0A9W4U8N2"/>
<evidence type="ECO:0000313" key="1">
    <source>
        <dbReference type="EMBL" id="CAI6327257.1"/>
    </source>
</evidence>
<dbReference type="EMBL" id="CAOQHR010000002">
    <property type="protein sequence ID" value="CAI6327257.1"/>
    <property type="molecule type" value="Genomic_DNA"/>
</dbReference>
<comment type="caution">
    <text evidence="1">The sequence shown here is derived from an EMBL/GenBank/DDBJ whole genome shotgun (WGS) entry which is preliminary data.</text>
</comment>
<organism evidence="1 2">
    <name type="scientific">Periconia digitata</name>
    <dbReference type="NCBI Taxonomy" id="1303443"/>
    <lineage>
        <taxon>Eukaryota</taxon>
        <taxon>Fungi</taxon>
        <taxon>Dikarya</taxon>
        <taxon>Ascomycota</taxon>
        <taxon>Pezizomycotina</taxon>
        <taxon>Dothideomycetes</taxon>
        <taxon>Pleosporomycetidae</taxon>
        <taxon>Pleosporales</taxon>
        <taxon>Massarineae</taxon>
        <taxon>Periconiaceae</taxon>
        <taxon>Periconia</taxon>
    </lineage>
</organism>
<name>A0A9W4U8N2_9PLEO</name>
<proteinExistence type="predicted"/>
<keyword evidence="2" id="KW-1185">Reference proteome</keyword>